<dbReference type="FunFam" id="1.10.45.10:FF:000001">
    <property type="entry name" value="D-lactate dehydrogenase mitochondrial"/>
    <property type="match status" value="1"/>
</dbReference>
<dbReference type="Pfam" id="PF01565">
    <property type="entry name" value="FAD_binding_4"/>
    <property type="match status" value="1"/>
</dbReference>
<accession>A0AA48GP72</accession>
<evidence type="ECO:0000256" key="1">
    <source>
        <dbReference type="ARBA" id="ARBA00001974"/>
    </source>
</evidence>
<dbReference type="InterPro" id="IPR051914">
    <property type="entry name" value="FAD-linked_OxidoTrans_Type4"/>
</dbReference>
<dbReference type="GO" id="GO:0071949">
    <property type="term" value="F:FAD binding"/>
    <property type="evidence" value="ECO:0007669"/>
    <property type="project" value="InterPro"/>
</dbReference>
<dbReference type="InterPro" id="IPR036318">
    <property type="entry name" value="FAD-bd_PCMH-like_sf"/>
</dbReference>
<dbReference type="Gene3D" id="1.10.45.10">
    <property type="entry name" value="Vanillyl-alcohol Oxidase, Chain A, domain 4"/>
    <property type="match status" value="1"/>
</dbReference>
<dbReference type="Gene3D" id="3.30.43.10">
    <property type="entry name" value="Uridine Diphospho-n-acetylenolpyruvylglucosamine Reductase, domain 2"/>
    <property type="match status" value="1"/>
</dbReference>
<dbReference type="InterPro" id="IPR016167">
    <property type="entry name" value="FAD-bd_PCMH_sub1"/>
</dbReference>
<name>A0AA48GP72_9BACT</name>
<dbReference type="Gene3D" id="3.30.70.2190">
    <property type="match status" value="1"/>
</dbReference>
<dbReference type="AlphaFoldDB" id="A0AA48GP72"/>
<feature type="domain" description="FAD-binding PCMH-type" evidence="5">
    <location>
        <begin position="30"/>
        <end position="209"/>
    </location>
</feature>
<dbReference type="SUPFAM" id="SSF56176">
    <property type="entry name" value="FAD-binding/transporter-associated domain-like"/>
    <property type="match status" value="1"/>
</dbReference>
<evidence type="ECO:0000256" key="3">
    <source>
        <dbReference type="ARBA" id="ARBA00022827"/>
    </source>
</evidence>
<evidence type="ECO:0000259" key="5">
    <source>
        <dbReference type="PROSITE" id="PS51387"/>
    </source>
</evidence>
<dbReference type="Proteomes" id="UP001238179">
    <property type="component" value="Chromosome"/>
</dbReference>
<dbReference type="InterPro" id="IPR006094">
    <property type="entry name" value="Oxid_FAD_bind_N"/>
</dbReference>
<dbReference type="PANTHER" id="PTHR42934">
    <property type="entry name" value="GLYCOLATE OXIDASE SUBUNIT GLCD"/>
    <property type="match status" value="1"/>
</dbReference>
<dbReference type="KEGG" id="msil:METEAL_41680"/>
<dbReference type="InterPro" id="IPR016171">
    <property type="entry name" value="Vanillyl_alc_oxidase_C-sub2"/>
</dbReference>
<comment type="cofactor">
    <cofactor evidence="1">
        <name>FAD</name>
        <dbReference type="ChEBI" id="CHEBI:57692"/>
    </cofactor>
</comment>
<dbReference type="GO" id="GO:0016491">
    <property type="term" value="F:oxidoreductase activity"/>
    <property type="evidence" value="ECO:0007669"/>
    <property type="project" value="UniProtKB-KW"/>
</dbReference>
<keyword evidence="4" id="KW-0560">Oxidoreductase</keyword>
<dbReference type="Gene3D" id="3.30.465.10">
    <property type="match status" value="1"/>
</dbReference>
<gene>
    <name evidence="6" type="ORF">METEAL_41680</name>
</gene>
<dbReference type="InterPro" id="IPR004113">
    <property type="entry name" value="FAD-bd_oxidored_4_C"/>
</dbReference>
<reference evidence="7" key="1">
    <citation type="journal article" date="2023" name="Int. J. Syst. Evol. Microbiol.">
        <title>Mesoterricola silvestris gen. nov., sp. nov., Mesoterricola sediminis sp. nov., Geothrix oryzae sp. nov., Geothrix edaphica sp. nov., Geothrix rubra sp. nov., and Geothrix limicola sp. nov., six novel members of Acidobacteriota isolated from soils.</title>
        <authorList>
            <person name="Itoh H."/>
            <person name="Sugisawa Y."/>
            <person name="Mise K."/>
            <person name="Xu Z."/>
            <person name="Kuniyasu M."/>
            <person name="Ushijima N."/>
            <person name="Kawano K."/>
            <person name="Kobayashi E."/>
            <person name="Shiratori Y."/>
            <person name="Masuda Y."/>
            <person name="Senoo K."/>
        </authorList>
    </citation>
    <scope>NUCLEOTIDE SEQUENCE [LARGE SCALE GENOMIC DNA]</scope>
    <source>
        <strain evidence="7">W79</strain>
    </source>
</reference>
<sequence length="447" mass="47865">MDPFAGLPDTSVLTGADLTEGYRRDESHVVGDPPLAVVKPRSAAALRELVRRAKAEGFSLVPRGAGTGKAGGCVPTGRAVVVDMGAYPGSIRISKPDLALWAPASAMLRDVKAAALAEGLFYAPDPNSWELCAFGGTLATNAGGPGACKYGMTRQWVLAVDALMEDGEVHTFGIPSVKCNVGPSLGQLLVGSEGIFGIITGATVRLVPAPRERLTLLLPMERWHELLDLPARLVEAGYLPSAFEFWDPAVLQDLRRFGPEAARRMPGEALALLEFDDRDCGSEAFLEGLLGALGDQGEHAQTATDARQREALWAVRRTTSSHLKERFPRKVSEDIVVPRSRIREFFGALEALGLPTVTYGHLGDGNLHVNLLAAGETPREELDRQLLELFGLCVRLGGALSGEHGIGLAKRDAFERFADPFQVGALRSLKRALDPVGIFNPGKVVLP</sequence>
<evidence type="ECO:0000313" key="7">
    <source>
        <dbReference type="Proteomes" id="UP001238179"/>
    </source>
</evidence>
<protein>
    <submittedName>
        <fullName evidence="6">2-hydroxy-acid oxidase</fullName>
    </submittedName>
</protein>
<dbReference type="PROSITE" id="PS51387">
    <property type="entry name" value="FAD_PCMH"/>
    <property type="match status" value="1"/>
</dbReference>
<evidence type="ECO:0000256" key="2">
    <source>
        <dbReference type="ARBA" id="ARBA00022630"/>
    </source>
</evidence>
<dbReference type="InterPro" id="IPR016164">
    <property type="entry name" value="FAD-linked_Oxase-like_C"/>
</dbReference>
<dbReference type="EMBL" id="AP027080">
    <property type="protein sequence ID" value="BDU74994.1"/>
    <property type="molecule type" value="Genomic_DNA"/>
</dbReference>
<proteinExistence type="predicted"/>
<dbReference type="InterPro" id="IPR016169">
    <property type="entry name" value="FAD-bd_PCMH_sub2"/>
</dbReference>
<dbReference type="Pfam" id="PF02913">
    <property type="entry name" value="FAD-oxidase_C"/>
    <property type="match status" value="1"/>
</dbReference>
<keyword evidence="3" id="KW-0274">FAD</keyword>
<dbReference type="InterPro" id="IPR016166">
    <property type="entry name" value="FAD-bd_PCMH"/>
</dbReference>
<keyword evidence="2" id="KW-0285">Flavoprotein</keyword>
<keyword evidence="7" id="KW-1185">Reference proteome</keyword>
<dbReference type="RefSeq" id="WP_316413677.1">
    <property type="nucleotide sequence ID" value="NZ_AP027080.1"/>
</dbReference>
<evidence type="ECO:0000256" key="4">
    <source>
        <dbReference type="ARBA" id="ARBA00023002"/>
    </source>
</evidence>
<organism evidence="6 7">
    <name type="scientific">Mesoterricola silvestris</name>
    <dbReference type="NCBI Taxonomy" id="2927979"/>
    <lineage>
        <taxon>Bacteria</taxon>
        <taxon>Pseudomonadati</taxon>
        <taxon>Acidobacteriota</taxon>
        <taxon>Holophagae</taxon>
        <taxon>Holophagales</taxon>
        <taxon>Holophagaceae</taxon>
        <taxon>Mesoterricola</taxon>
    </lineage>
</organism>
<dbReference type="SUPFAM" id="SSF55103">
    <property type="entry name" value="FAD-linked oxidases, C-terminal domain"/>
    <property type="match status" value="1"/>
</dbReference>
<evidence type="ECO:0000313" key="6">
    <source>
        <dbReference type="EMBL" id="BDU74994.1"/>
    </source>
</evidence>
<dbReference type="Gene3D" id="3.30.70.2740">
    <property type="match status" value="1"/>
</dbReference>
<dbReference type="PANTHER" id="PTHR42934:SF2">
    <property type="entry name" value="GLYCOLATE OXIDASE SUBUNIT GLCD"/>
    <property type="match status" value="1"/>
</dbReference>